<dbReference type="Proteomes" id="UP000887581">
    <property type="component" value="Unplaced"/>
</dbReference>
<name>A0A915PH58_9BILA</name>
<sequence>MGSFQLAAYELRRLSLFEHSSLLNSAWMILLLTELDISCVRTQVVVKQVDCEKQKLLSLEISEHSVRPFQDLSLSNNFVSVLPKTLLFGTYFLHEAVPDTQ</sequence>
<dbReference type="AlphaFoldDB" id="A0A915PH58"/>
<reference evidence="2" key="1">
    <citation type="submission" date="2022-11" db="UniProtKB">
        <authorList>
            <consortium name="WormBaseParasite"/>
        </authorList>
    </citation>
    <scope>IDENTIFICATION</scope>
</reference>
<proteinExistence type="predicted"/>
<keyword evidence="1" id="KW-1185">Reference proteome</keyword>
<dbReference type="WBParaSite" id="sdigi.contig1.g151.t1">
    <property type="protein sequence ID" value="sdigi.contig1.g151.t1"/>
    <property type="gene ID" value="sdigi.contig1.g151"/>
</dbReference>
<evidence type="ECO:0000313" key="2">
    <source>
        <dbReference type="WBParaSite" id="sdigi.contig1.g151.t1"/>
    </source>
</evidence>
<protein>
    <submittedName>
        <fullName evidence="2">Uncharacterized protein</fullName>
    </submittedName>
</protein>
<accession>A0A915PH58</accession>
<evidence type="ECO:0000313" key="1">
    <source>
        <dbReference type="Proteomes" id="UP000887581"/>
    </source>
</evidence>
<organism evidence="1 2">
    <name type="scientific">Setaria digitata</name>
    <dbReference type="NCBI Taxonomy" id="48799"/>
    <lineage>
        <taxon>Eukaryota</taxon>
        <taxon>Metazoa</taxon>
        <taxon>Ecdysozoa</taxon>
        <taxon>Nematoda</taxon>
        <taxon>Chromadorea</taxon>
        <taxon>Rhabditida</taxon>
        <taxon>Spirurina</taxon>
        <taxon>Spiruromorpha</taxon>
        <taxon>Filarioidea</taxon>
        <taxon>Setariidae</taxon>
        <taxon>Setaria</taxon>
    </lineage>
</organism>